<gene>
    <name evidence="2" type="ORF">A7U60_g6858</name>
</gene>
<keyword evidence="3" id="KW-1185">Reference proteome</keyword>
<feature type="transmembrane region" description="Helical" evidence="1">
    <location>
        <begin position="51"/>
        <end position="70"/>
    </location>
</feature>
<comment type="caution">
    <text evidence="2">The sequence shown here is derived from an EMBL/GenBank/DDBJ whole genome shotgun (WGS) entry which is preliminary data.</text>
</comment>
<evidence type="ECO:0000313" key="3">
    <source>
        <dbReference type="Proteomes" id="UP000757232"/>
    </source>
</evidence>
<reference evidence="2" key="1">
    <citation type="submission" date="2016-06" db="EMBL/GenBank/DDBJ databases">
        <title>Draft Genome sequence of the fungus Inonotus baumii.</title>
        <authorList>
            <person name="Zhu H."/>
            <person name="Lin W."/>
        </authorList>
    </citation>
    <scope>NUCLEOTIDE SEQUENCE</scope>
    <source>
        <strain evidence="2">821</strain>
    </source>
</reference>
<name>A0A9Q5N1H3_SANBA</name>
<evidence type="ECO:0000256" key="1">
    <source>
        <dbReference type="SAM" id="Phobius"/>
    </source>
</evidence>
<dbReference type="AlphaFoldDB" id="A0A9Q5N1H3"/>
<keyword evidence="1" id="KW-1133">Transmembrane helix</keyword>
<organism evidence="2 3">
    <name type="scientific">Sanghuangporus baumii</name>
    <name type="common">Phellinus baumii</name>
    <dbReference type="NCBI Taxonomy" id="108892"/>
    <lineage>
        <taxon>Eukaryota</taxon>
        <taxon>Fungi</taxon>
        <taxon>Dikarya</taxon>
        <taxon>Basidiomycota</taxon>
        <taxon>Agaricomycotina</taxon>
        <taxon>Agaricomycetes</taxon>
        <taxon>Hymenochaetales</taxon>
        <taxon>Hymenochaetaceae</taxon>
        <taxon>Sanghuangporus</taxon>
    </lineage>
</organism>
<protein>
    <submittedName>
        <fullName evidence="2">Uncharacterized protein</fullName>
    </submittedName>
</protein>
<dbReference type="EMBL" id="LNZH02000204">
    <property type="protein sequence ID" value="OCB86267.1"/>
    <property type="molecule type" value="Genomic_DNA"/>
</dbReference>
<sequence length="370" mass="39911">MMSNWEKYSRLGLSVASTASSVGFSAAKMGTSIGFGIARGVTSTAVGVVGYPFGVGALLGGAVSGAFSLVEQVALAPILLGETLTSTTLVAAESSIDVLSAIFPGSDEASFSLASFVSLVKREWNEPSYRSQLPSERYSVAEIALALVAWGALQGVTHEWKEINWFHILKEINVNDIEDSNSNSDVMGIRERSESRIRITSDMTRRNLGQIITAEIEDVEPTSDRVIRPRGTSSRSHSFVSQNRLKSNLRRLSKMVLAGYGGAGLLFFGVSLNPPDPPPNPTVSNPRHTNANTPEEHLLADTVDAAEREASSTSRYPAPAPESLPKYSWWNVLLGRHDRDIFEGYAFTPATVRESSTGGFFDFSLPSTSS</sequence>
<proteinExistence type="predicted"/>
<keyword evidence="1" id="KW-0812">Transmembrane</keyword>
<dbReference type="OrthoDB" id="438440at2759"/>
<accession>A0A9Q5N1H3</accession>
<dbReference type="Proteomes" id="UP000757232">
    <property type="component" value="Unassembled WGS sequence"/>
</dbReference>
<keyword evidence="1" id="KW-0472">Membrane</keyword>
<evidence type="ECO:0000313" key="2">
    <source>
        <dbReference type="EMBL" id="OCB86267.1"/>
    </source>
</evidence>